<evidence type="ECO:0000256" key="1">
    <source>
        <dbReference type="SAM" id="MobiDB-lite"/>
    </source>
</evidence>
<organism evidence="2 3">
    <name type="scientific">Hibiscus sabdariffa</name>
    <name type="common">roselle</name>
    <dbReference type="NCBI Taxonomy" id="183260"/>
    <lineage>
        <taxon>Eukaryota</taxon>
        <taxon>Viridiplantae</taxon>
        <taxon>Streptophyta</taxon>
        <taxon>Embryophyta</taxon>
        <taxon>Tracheophyta</taxon>
        <taxon>Spermatophyta</taxon>
        <taxon>Magnoliopsida</taxon>
        <taxon>eudicotyledons</taxon>
        <taxon>Gunneridae</taxon>
        <taxon>Pentapetalae</taxon>
        <taxon>rosids</taxon>
        <taxon>malvids</taxon>
        <taxon>Malvales</taxon>
        <taxon>Malvaceae</taxon>
        <taxon>Malvoideae</taxon>
        <taxon>Hibiscus</taxon>
    </lineage>
</organism>
<proteinExistence type="predicted"/>
<sequence>MVIRTAVGGGEDKPSDPFSYRSDDYPEIPNRYSERRERGEHGGGVSSPNRWRAAASLETKAATATSEPWIRACVTK</sequence>
<dbReference type="Proteomes" id="UP001396334">
    <property type="component" value="Unassembled WGS sequence"/>
</dbReference>
<comment type="caution">
    <text evidence="2">The sequence shown here is derived from an EMBL/GenBank/DDBJ whole genome shotgun (WGS) entry which is preliminary data.</text>
</comment>
<accession>A0ABR2TKU6</accession>
<reference evidence="2 3" key="1">
    <citation type="journal article" date="2024" name="G3 (Bethesda)">
        <title>Genome assembly of Hibiscus sabdariffa L. provides insights into metabolisms of medicinal natural products.</title>
        <authorList>
            <person name="Kim T."/>
        </authorList>
    </citation>
    <scope>NUCLEOTIDE SEQUENCE [LARGE SCALE GENOMIC DNA]</scope>
    <source>
        <strain evidence="2">TK-2024</strain>
        <tissue evidence="2">Old leaves</tissue>
    </source>
</reference>
<evidence type="ECO:0000313" key="3">
    <source>
        <dbReference type="Proteomes" id="UP001396334"/>
    </source>
</evidence>
<name>A0ABR2TKU6_9ROSI</name>
<feature type="compositionally biased region" description="Basic and acidic residues" evidence="1">
    <location>
        <begin position="32"/>
        <end position="41"/>
    </location>
</feature>
<gene>
    <name evidence="2" type="ORF">V6N11_022990</name>
</gene>
<dbReference type="EMBL" id="JBBPBN010000005">
    <property type="protein sequence ID" value="KAK9038101.1"/>
    <property type="molecule type" value="Genomic_DNA"/>
</dbReference>
<feature type="region of interest" description="Disordered" evidence="1">
    <location>
        <begin position="1"/>
        <end position="51"/>
    </location>
</feature>
<protein>
    <submittedName>
        <fullName evidence="2">Uncharacterized protein</fullName>
    </submittedName>
</protein>
<evidence type="ECO:0000313" key="2">
    <source>
        <dbReference type="EMBL" id="KAK9038101.1"/>
    </source>
</evidence>
<keyword evidence="3" id="KW-1185">Reference proteome</keyword>